<sequence length="438" mass="48502">MSTPYPSQQQKKKGGNEPWRNKERHYCAICNAWMGSDRQSILLHENGKKHREAVEADLKKRRDDKAKKEKDQSDLEKVFAQVNAAAAGSGGGGGGGGGGRKPWEQPTSSYVAAIPSNSLVGSRPPNQHQHQQQQQQHKPKVQNRDIKPAKASSCFTQIPTETKTVPDVNAGHYNIEGTSYLDGSIYAPILEEGMPIQLWVGDPNASDGEKRDLRSFNYWKIALLAKVVKKRKSGNEQEVSSCHVSYLQNSDDDDETLKSNVSPSRIRLVLGSDPLLPSTLEEAHLALLGGEQTIQVDDNNADGIVDENTGLSTWSTTAIRKVSSHYEQNQERKRKREHEKELAEYKEKKEKEIKARMMEEAKYANAHDSALGAYDVWSSATSAVEGKTAAYKGVDINKETKVEVADTAKSLSKGMGSVAFKKKKVKKKSIRRTSADDE</sequence>
<keyword evidence="5" id="KW-1185">Reference proteome</keyword>
<dbReference type="SMART" id="SM00451">
    <property type="entry name" value="ZnF_U1"/>
    <property type="match status" value="1"/>
</dbReference>
<organism evidence="4 5">
    <name type="scientific">Skeletonema marinoi</name>
    <dbReference type="NCBI Taxonomy" id="267567"/>
    <lineage>
        <taxon>Eukaryota</taxon>
        <taxon>Sar</taxon>
        <taxon>Stramenopiles</taxon>
        <taxon>Ochrophyta</taxon>
        <taxon>Bacillariophyta</taxon>
        <taxon>Coscinodiscophyceae</taxon>
        <taxon>Thalassiosirophycidae</taxon>
        <taxon>Thalassiosirales</taxon>
        <taxon>Skeletonemataceae</taxon>
        <taxon>Skeletonema</taxon>
        <taxon>Skeletonema marinoi-dohrnii complex</taxon>
    </lineage>
</organism>
<dbReference type="GO" id="GO:0071011">
    <property type="term" value="C:precatalytic spliceosome"/>
    <property type="evidence" value="ECO:0007669"/>
    <property type="project" value="TreeGrafter"/>
</dbReference>
<feature type="coiled-coil region" evidence="1">
    <location>
        <begin position="328"/>
        <end position="355"/>
    </location>
</feature>
<dbReference type="EMBL" id="JATAAI010000034">
    <property type="protein sequence ID" value="KAK1735320.1"/>
    <property type="molecule type" value="Genomic_DNA"/>
</dbReference>
<feature type="region of interest" description="Disordered" evidence="2">
    <location>
        <begin position="1"/>
        <end position="21"/>
    </location>
</feature>
<feature type="compositionally biased region" description="Low complexity" evidence="2">
    <location>
        <begin position="127"/>
        <end position="136"/>
    </location>
</feature>
<reference evidence="4" key="1">
    <citation type="submission" date="2023-06" db="EMBL/GenBank/DDBJ databases">
        <title>Survivors Of The Sea: Transcriptome response of Skeletonema marinoi to long-term dormancy.</title>
        <authorList>
            <person name="Pinder M.I.M."/>
            <person name="Kourtchenko O."/>
            <person name="Robertson E.K."/>
            <person name="Larsson T."/>
            <person name="Maumus F."/>
            <person name="Osuna-Cruz C.M."/>
            <person name="Vancaester E."/>
            <person name="Stenow R."/>
            <person name="Vandepoele K."/>
            <person name="Ploug H."/>
            <person name="Bruchert V."/>
            <person name="Godhe A."/>
            <person name="Topel M."/>
        </authorList>
    </citation>
    <scope>NUCLEOTIDE SEQUENCE</scope>
    <source>
        <strain evidence="4">R05AC</strain>
    </source>
</reference>
<dbReference type="GO" id="GO:0003723">
    <property type="term" value="F:RNA binding"/>
    <property type="evidence" value="ECO:0007669"/>
    <property type="project" value="TreeGrafter"/>
</dbReference>
<evidence type="ECO:0000256" key="1">
    <source>
        <dbReference type="SAM" id="Coils"/>
    </source>
</evidence>
<keyword evidence="1" id="KW-0175">Coiled coil</keyword>
<proteinExistence type="predicted"/>
<feature type="compositionally biased region" description="Gly residues" evidence="2">
    <location>
        <begin position="88"/>
        <end position="100"/>
    </location>
</feature>
<name>A0AAD8XXF1_9STRA</name>
<protein>
    <submittedName>
        <fullName evidence="4">U1 zinc finger protein</fullName>
    </submittedName>
</protein>
<dbReference type="Gene3D" id="3.30.160.60">
    <property type="entry name" value="Classic Zinc Finger"/>
    <property type="match status" value="1"/>
</dbReference>
<dbReference type="InterPro" id="IPR003604">
    <property type="entry name" value="Matrin/U1-like-C_Znf_C2H2"/>
</dbReference>
<dbReference type="Proteomes" id="UP001224775">
    <property type="component" value="Unassembled WGS sequence"/>
</dbReference>
<comment type="caution">
    <text evidence="4">The sequence shown here is derived from an EMBL/GenBank/DDBJ whole genome shotgun (WGS) entry which is preliminary data.</text>
</comment>
<dbReference type="SUPFAM" id="SSF57667">
    <property type="entry name" value="beta-beta-alpha zinc fingers"/>
    <property type="match status" value="1"/>
</dbReference>
<evidence type="ECO:0000313" key="5">
    <source>
        <dbReference type="Proteomes" id="UP001224775"/>
    </source>
</evidence>
<dbReference type="InterPro" id="IPR036236">
    <property type="entry name" value="Znf_C2H2_sf"/>
</dbReference>
<feature type="domain" description="U1-type" evidence="3">
    <location>
        <begin position="22"/>
        <end position="57"/>
    </location>
</feature>
<dbReference type="PANTHER" id="PTHR13173:SF10">
    <property type="entry name" value="WW DOMAIN-BINDING PROTEIN 4"/>
    <property type="match status" value="1"/>
</dbReference>
<dbReference type="InterPro" id="IPR040023">
    <property type="entry name" value="WBP4"/>
</dbReference>
<feature type="compositionally biased region" description="Basic and acidic residues" evidence="2">
    <location>
        <begin position="52"/>
        <end position="77"/>
    </location>
</feature>
<gene>
    <name evidence="4" type="ORF">QTG54_013934</name>
</gene>
<accession>A0AAD8XXF1</accession>
<dbReference type="GO" id="GO:0008270">
    <property type="term" value="F:zinc ion binding"/>
    <property type="evidence" value="ECO:0007669"/>
    <property type="project" value="InterPro"/>
</dbReference>
<evidence type="ECO:0000313" key="4">
    <source>
        <dbReference type="EMBL" id="KAK1735320.1"/>
    </source>
</evidence>
<evidence type="ECO:0000259" key="3">
    <source>
        <dbReference type="SMART" id="SM00451"/>
    </source>
</evidence>
<evidence type="ECO:0000256" key="2">
    <source>
        <dbReference type="SAM" id="MobiDB-lite"/>
    </source>
</evidence>
<feature type="compositionally biased region" description="Polar residues" evidence="2">
    <location>
        <begin position="105"/>
        <end position="126"/>
    </location>
</feature>
<dbReference type="GO" id="GO:0000398">
    <property type="term" value="P:mRNA splicing, via spliceosome"/>
    <property type="evidence" value="ECO:0007669"/>
    <property type="project" value="InterPro"/>
</dbReference>
<dbReference type="PANTHER" id="PTHR13173">
    <property type="entry name" value="WW DOMAIN BINDING PROTEIN 4"/>
    <property type="match status" value="1"/>
</dbReference>
<dbReference type="AlphaFoldDB" id="A0AAD8XXF1"/>
<feature type="region of interest" description="Disordered" evidence="2">
    <location>
        <begin position="44"/>
        <end position="158"/>
    </location>
</feature>